<evidence type="ECO:0008006" key="4">
    <source>
        <dbReference type="Google" id="ProtNLM"/>
    </source>
</evidence>
<feature type="signal peptide" evidence="1">
    <location>
        <begin position="1"/>
        <end position="20"/>
    </location>
</feature>
<keyword evidence="3" id="KW-1185">Reference proteome</keyword>
<dbReference type="OrthoDB" id="782148at2759"/>
<keyword evidence="1" id="KW-0732">Signal</keyword>
<dbReference type="GO" id="GO:0030246">
    <property type="term" value="F:carbohydrate binding"/>
    <property type="evidence" value="ECO:0007669"/>
    <property type="project" value="InterPro"/>
</dbReference>
<dbReference type="Gene3D" id="2.70.98.10">
    <property type="match status" value="2"/>
</dbReference>
<evidence type="ECO:0000256" key="1">
    <source>
        <dbReference type="SAM" id="SignalP"/>
    </source>
</evidence>
<accession>A0A8J6CLA4</accession>
<dbReference type="InterPro" id="IPR011013">
    <property type="entry name" value="Gal_mutarotase_sf_dom"/>
</dbReference>
<comment type="caution">
    <text evidence="2">The sequence shown here is derived from an EMBL/GenBank/DDBJ whole genome shotgun (WGS) entry which is preliminary data.</text>
</comment>
<dbReference type="GO" id="GO:0005737">
    <property type="term" value="C:cytoplasm"/>
    <property type="evidence" value="ECO:0007669"/>
    <property type="project" value="TreeGrafter"/>
</dbReference>
<dbReference type="GO" id="GO:0005975">
    <property type="term" value="P:carbohydrate metabolic process"/>
    <property type="evidence" value="ECO:0007669"/>
    <property type="project" value="InterPro"/>
</dbReference>
<dbReference type="PANTHER" id="PTHR11122">
    <property type="entry name" value="APOSPORY-ASSOCIATED PROTEIN C-RELATED"/>
    <property type="match status" value="1"/>
</dbReference>
<organism evidence="2 3">
    <name type="scientific">Gossypium anomalum</name>
    <dbReference type="NCBI Taxonomy" id="47600"/>
    <lineage>
        <taxon>Eukaryota</taxon>
        <taxon>Viridiplantae</taxon>
        <taxon>Streptophyta</taxon>
        <taxon>Embryophyta</taxon>
        <taxon>Tracheophyta</taxon>
        <taxon>Spermatophyta</taxon>
        <taxon>Magnoliopsida</taxon>
        <taxon>eudicotyledons</taxon>
        <taxon>Gunneridae</taxon>
        <taxon>Pentapetalae</taxon>
        <taxon>rosids</taxon>
        <taxon>malvids</taxon>
        <taxon>Malvales</taxon>
        <taxon>Malvaceae</taxon>
        <taxon>Malvoideae</taxon>
        <taxon>Gossypium</taxon>
    </lineage>
</organism>
<feature type="chain" id="PRO_5035156981" description="NDH-dependent cyclic electron flow 5" evidence="1">
    <location>
        <begin position="21"/>
        <end position="749"/>
    </location>
</feature>
<dbReference type="GO" id="GO:0047938">
    <property type="term" value="F:glucose-6-phosphate 1-epimerase activity"/>
    <property type="evidence" value="ECO:0007669"/>
    <property type="project" value="TreeGrafter"/>
</dbReference>
<name>A0A8J6CLA4_9ROSI</name>
<proteinExistence type="predicted"/>
<protein>
    <recommendedName>
        <fullName evidence="4">NDH-dependent cyclic electron flow 5</fullName>
    </recommendedName>
</protein>
<dbReference type="InterPro" id="IPR014718">
    <property type="entry name" value="GH-type_carb-bd"/>
</dbReference>
<sequence>MLTRLFFLQTMASLLSFSLPKPNIIKAVSASSATPTTTTLPTSEALDEKFGRKGIKFSESNNVPFVELTVRNGSSLKLRIPDAHVTSYKPKVYWKDDGLEEILYTVPAAGTDSTKFKGGIGLVINDATEKSSKGSLLSGYDWTVKDADNDAIDALQVELSCTAGTLDISYVVSLYPVSIATAVIVRNNGRKDVSLTSAILSHLNFKKRSRTAIHGLRGCSYCSHPPLSSPFELLSPSEAMKTESSGWFGSDNEEKPGVWTKQDVPITMLKDKLSRVYAAPPSERLKPIFDTPPSKYETLDQGRELSFRVIRMGFQDIYLSSPGSLAEKYGRDYFICTGPASMLVPVVIKPGENWRGAQVIEHDNFMAYSSLFSPSFTHFSSARPISHHLYYHPYLSSTSLQYNNIRKELSLPYVASVPYQPINVDYLEGEFSGHGVTFEGIGDNCVAKMGLDNGSTATLMLPSGLITSYKAPMWHGSTVELLHTSVSEGDDGEAVIQGGVSLALNYEDDNEVPWSPSTWVLRDIRGNSKDSIKVELISSDTDNMVETRHIVTLGEDILTSEISVTNSNSSPLQWTGSIISHLTVSSPEATYALGLEGSNFHNVPPFLSNFGIIPSDFDEENDSEIGQLWKQMGLKGFFSGLGQRNKKNASEEEMEGEEDDGYKQLNEQMSRIYTCAPRFFTLIDRGRRNSVVVGRDGFDEVYMYSPGSSHEIYGEYSFICVGQSTMLKPIMLGPGEVWRGSQHLHNPNM</sequence>
<dbReference type="Proteomes" id="UP000701853">
    <property type="component" value="Chromosome 11"/>
</dbReference>
<dbReference type="EMBL" id="JAHUZN010000011">
    <property type="protein sequence ID" value="KAG8479152.1"/>
    <property type="molecule type" value="Genomic_DNA"/>
</dbReference>
<evidence type="ECO:0000313" key="3">
    <source>
        <dbReference type="Proteomes" id="UP000701853"/>
    </source>
</evidence>
<dbReference type="PANTHER" id="PTHR11122:SF15">
    <property type="entry name" value="PROTEIN NDH-DEPENDENT CYCLIC ELECTRON FLOW 5"/>
    <property type="match status" value="1"/>
</dbReference>
<evidence type="ECO:0000313" key="2">
    <source>
        <dbReference type="EMBL" id="KAG8479152.1"/>
    </source>
</evidence>
<dbReference type="SUPFAM" id="SSF74650">
    <property type="entry name" value="Galactose mutarotase-like"/>
    <property type="match status" value="2"/>
</dbReference>
<gene>
    <name evidence="2" type="ORF">CXB51_029768</name>
</gene>
<dbReference type="AlphaFoldDB" id="A0A8J6CLA4"/>
<reference evidence="2 3" key="1">
    <citation type="journal article" date="2021" name="bioRxiv">
        <title>The Gossypium anomalum genome as a resource for cotton improvement and evolutionary analysis of hybrid incompatibility.</title>
        <authorList>
            <person name="Grover C.E."/>
            <person name="Yuan D."/>
            <person name="Arick M.A."/>
            <person name="Miller E.R."/>
            <person name="Hu G."/>
            <person name="Peterson D.G."/>
            <person name="Wendel J.F."/>
            <person name="Udall J.A."/>
        </authorList>
    </citation>
    <scope>NUCLEOTIDE SEQUENCE [LARGE SCALE GENOMIC DNA]</scope>
    <source>
        <strain evidence="2">JFW-Udall</strain>
        <tissue evidence="2">Leaf</tissue>
    </source>
</reference>